<protein>
    <submittedName>
        <fullName evidence="1">Uncharacterized protein</fullName>
    </submittedName>
</protein>
<evidence type="ECO:0000313" key="2">
    <source>
        <dbReference type="Proteomes" id="UP000689195"/>
    </source>
</evidence>
<gene>
    <name evidence="1" type="ORF">PPENT_87.1.T0860102</name>
</gene>
<dbReference type="Proteomes" id="UP000689195">
    <property type="component" value="Unassembled WGS sequence"/>
</dbReference>
<comment type="caution">
    <text evidence="1">The sequence shown here is derived from an EMBL/GenBank/DDBJ whole genome shotgun (WGS) entry which is preliminary data.</text>
</comment>
<reference evidence="1" key="1">
    <citation type="submission" date="2021-01" db="EMBL/GenBank/DDBJ databases">
        <authorList>
            <consortium name="Genoscope - CEA"/>
            <person name="William W."/>
        </authorList>
    </citation>
    <scope>NUCLEOTIDE SEQUENCE</scope>
</reference>
<proteinExistence type="predicted"/>
<name>A0A8S1WAQ5_9CILI</name>
<dbReference type="EMBL" id="CAJJDO010000086">
    <property type="protein sequence ID" value="CAD8185987.1"/>
    <property type="molecule type" value="Genomic_DNA"/>
</dbReference>
<keyword evidence="2" id="KW-1185">Reference proteome</keyword>
<evidence type="ECO:0000313" key="1">
    <source>
        <dbReference type="EMBL" id="CAD8185987.1"/>
    </source>
</evidence>
<dbReference type="AlphaFoldDB" id="A0A8S1WAQ5"/>
<organism evidence="1 2">
    <name type="scientific">Paramecium pentaurelia</name>
    <dbReference type="NCBI Taxonomy" id="43138"/>
    <lineage>
        <taxon>Eukaryota</taxon>
        <taxon>Sar</taxon>
        <taxon>Alveolata</taxon>
        <taxon>Ciliophora</taxon>
        <taxon>Intramacronucleata</taxon>
        <taxon>Oligohymenophorea</taxon>
        <taxon>Peniculida</taxon>
        <taxon>Parameciidae</taxon>
        <taxon>Paramecium</taxon>
    </lineage>
</organism>
<accession>A0A8S1WAQ5</accession>
<sequence>MSEINFELIDQRIFKIYFYQVLANKSKDTIQYQHLLYHNFMQPQKCLFILGTTSIQIFKNKSIKMQFILKLIDSFFVRNK</sequence>